<dbReference type="InterPro" id="IPR036390">
    <property type="entry name" value="WH_DNA-bd_sf"/>
</dbReference>
<protein>
    <submittedName>
        <fullName evidence="7">Transcriptional regulator</fullName>
    </submittedName>
</protein>
<evidence type="ECO:0000256" key="3">
    <source>
        <dbReference type="ARBA" id="ARBA00023163"/>
    </source>
</evidence>
<dbReference type="GO" id="GO:0003677">
    <property type="term" value="F:DNA binding"/>
    <property type="evidence" value="ECO:0007669"/>
    <property type="project" value="UniProtKB-KW"/>
</dbReference>
<dbReference type="PANTHER" id="PTHR43132">
    <property type="entry name" value="ARSENICAL RESISTANCE OPERON REPRESSOR ARSR-RELATED"/>
    <property type="match status" value="1"/>
</dbReference>
<evidence type="ECO:0000256" key="1">
    <source>
        <dbReference type="ARBA" id="ARBA00023015"/>
    </source>
</evidence>
<dbReference type="PRINTS" id="PR00778">
    <property type="entry name" value="HTHARSR"/>
</dbReference>
<comment type="caution">
    <text evidence="7">The sequence shown here is derived from an EMBL/GenBank/DDBJ whole genome shotgun (WGS) entry which is preliminary data.</text>
</comment>
<dbReference type="GO" id="GO:0003700">
    <property type="term" value="F:DNA-binding transcription factor activity"/>
    <property type="evidence" value="ECO:0007669"/>
    <property type="project" value="InterPro"/>
</dbReference>
<evidence type="ECO:0000259" key="6">
    <source>
        <dbReference type="PROSITE" id="PS50987"/>
    </source>
</evidence>
<dbReference type="Gene3D" id="1.10.10.10">
    <property type="entry name" value="Winged helix-like DNA-binding domain superfamily/Winged helix DNA-binding domain"/>
    <property type="match status" value="1"/>
</dbReference>
<dbReference type="GO" id="GO:0046686">
    <property type="term" value="P:response to cadmium ion"/>
    <property type="evidence" value="ECO:0007669"/>
    <property type="project" value="UniProtKB-KW"/>
</dbReference>
<evidence type="ECO:0000256" key="5">
    <source>
        <dbReference type="SAM" id="MobiDB-lite"/>
    </source>
</evidence>
<dbReference type="SUPFAM" id="SSF46785">
    <property type="entry name" value="Winged helix' DNA-binding domain"/>
    <property type="match status" value="1"/>
</dbReference>
<evidence type="ECO:0000313" key="7">
    <source>
        <dbReference type="EMBL" id="RJG26810.1"/>
    </source>
</evidence>
<keyword evidence="3" id="KW-0804">Transcription</keyword>
<feature type="compositionally biased region" description="Basic and acidic residues" evidence="5">
    <location>
        <begin position="1"/>
        <end position="11"/>
    </location>
</feature>
<dbReference type="Proteomes" id="UP000266177">
    <property type="component" value="Unassembled WGS sequence"/>
</dbReference>
<feature type="domain" description="HTH arsR-type" evidence="6">
    <location>
        <begin position="41"/>
        <end position="136"/>
    </location>
</feature>
<dbReference type="CDD" id="cd00090">
    <property type="entry name" value="HTH_ARSR"/>
    <property type="match status" value="1"/>
</dbReference>
<keyword evidence="2" id="KW-0238">DNA-binding</keyword>
<dbReference type="OrthoDB" id="9794330at2"/>
<dbReference type="EMBL" id="QYZD01000001">
    <property type="protein sequence ID" value="RJG26810.1"/>
    <property type="molecule type" value="Genomic_DNA"/>
</dbReference>
<dbReference type="InterPro" id="IPR051011">
    <property type="entry name" value="Metal_resp_trans_reg"/>
</dbReference>
<keyword evidence="1" id="KW-0805">Transcription regulation</keyword>
<gene>
    <name evidence="7" type="ORF">DQX05_01940</name>
</gene>
<dbReference type="NCBIfam" id="NF033788">
    <property type="entry name" value="HTH_metalloreg"/>
    <property type="match status" value="1"/>
</dbReference>
<evidence type="ECO:0000256" key="4">
    <source>
        <dbReference type="ARBA" id="ARBA00043263"/>
    </source>
</evidence>
<dbReference type="RefSeq" id="WP_119790385.1">
    <property type="nucleotide sequence ID" value="NZ_QYZD01000001.1"/>
</dbReference>
<sequence>MTLLEEKRQQADMKGSGTSKDDVCDIVCYDAEKIRQLQGRVQEEEVQGMAQMFKALSDPTRMKMAWLLDEGGELCVCDMSILTKQSIATASHHLRLMKSLGIATSRKEGKNVFYSLADHHIRTLIRMTLEHMREEHCHEDTGAGENRS</sequence>
<dbReference type="InterPro" id="IPR001845">
    <property type="entry name" value="HTH_ArsR_DNA-bd_dom"/>
</dbReference>
<keyword evidence="4" id="KW-0105">Cadmium resistance</keyword>
<dbReference type="SMART" id="SM00418">
    <property type="entry name" value="HTH_ARSR"/>
    <property type="match status" value="1"/>
</dbReference>
<dbReference type="PROSITE" id="PS00846">
    <property type="entry name" value="HTH_ARSR_1"/>
    <property type="match status" value="1"/>
</dbReference>
<accession>A0A3A3GNF4</accession>
<dbReference type="InterPro" id="IPR036388">
    <property type="entry name" value="WH-like_DNA-bd_sf"/>
</dbReference>
<reference evidence="7 8" key="1">
    <citation type="submission" date="2018-09" db="EMBL/GenBank/DDBJ databases">
        <title>Paenibacillus SK2017-BO5.</title>
        <authorList>
            <person name="Piskunova J.V."/>
            <person name="Dubiley S.A."/>
            <person name="Severinov K.V."/>
        </authorList>
    </citation>
    <scope>NUCLEOTIDE SEQUENCE [LARGE SCALE GENOMIC DNA]</scope>
    <source>
        <strain evidence="7 8">BO5</strain>
    </source>
</reference>
<evidence type="ECO:0000256" key="2">
    <source>
        <dbReference type="ARBA" id="ARBA00023125"/>
    </source>
</evidence>
<dbReference type="AlphaFoldDB" id="A0A3A3GNF4"/>
<name>A0A3A3GNF4_PANTH</name>
<dbReference type="PANTHER" id="PTHR43132:SF6">
    <property type="entry name" value="HTH-TYPE TRANSCRIPTIONAL REPRESSOR CZRA"/>
    <property type="match status" value="1"/>
</dbReference>
<dbReference type="Pfam" id="PF01022">
    <property type="entry name" value="HTH_5"/>
    <property type="match status" value="1"/>
</dbReference>
<feature type="region of interest" description="Disordered" evidence="5">
    <location>
        <begin position="1"/>
        <end position="20"/>
    </location>
</feature>
<dbReference type="PROSITE" id="PS50987">
    <property type="entry name" value="HTH_ARSR_2"/>
    <property type="match status" value="1"/>
</dbReference>
<proteinExistence type="predicted"/>
<evidence type="ECO:0000313" key="8">
    <source>
        <dbReference type="Proteomes" id="UP000266177"/>
    </source>
</evidence>
<organism evidence="7 8">
    <name type="scientific">Paenibacillus thiaminolyticus</name>
    <name type="common">Bacillus thiaminolyticus</name>
    <dbReference type="NCBI Taxonomy" id="49283"/>
    <lineage>
        <taxon>Bacteria</taxon>
        <taxon>Bacillati</taxon>
        <taxon>Bacillota</taxon>
        <taxon>Bacilli</taxon>
        <taxon>Bacillales</taxon>
        <taxon>Paenibacillaceae</taxon>
        <taxon>Paenibacillus</taxon>
    </lineage>
</organism>
<dbReference type="InterPro" id="IPR011991">
    <property type="entry name" value="ArsR-like_HTH"/>
</dbReference>
<dbReference type="InterPro" id="IPR018334">
    <property type="entry name" value="ArsR_HTH"/>
</dbReference>